<dbReference type="Proteomes" id="UP000680348">
    <property type="component" value="Unassembled WGS sequence"/>
</dbReference>
<dbReference type="AlphaFoldDB" id="A0A942DVZ6"/>
<name>A0A942DVZ6_9HYPH</name>
<evidence type="ECO:0000256" key="4">
    <source>
        <dbReference type="ARBA" id="ARBA00023239"/>
    </source>
</evidence>
<evidence type="ECO:0000313" key="6">
    <source>
        <dbReference type="EMBL" id="MBS3647497.1"/>
    </source>
</evidence>
<keyword evidence="3" id="KW-0862">Zinc</keyword>
<feature type="domain" description="CENP-V/GFA" evidence="5">
    <location>
        <begin position="5"/>
        <end position="142"/>
    </location>
</feature>
<evidence type="ECO:0000256" key="2">
    <source>
        <dbReference type="ARBA" id="ARBA00022723"/>
    </source>
</evidence>
<dbReference type="Gene3D" id="2.170.150.70">
    <property type="match status" value="1"/>
</dbReference>
<keyword evidence="7" id="KW-1185">Reference proteome</keyword>
<dbReference type="EMBL" id="JAGWCR010000001">
    <property type="protein sequence ID" value="MBS3647497.1"/>
    <property type="molecule type" value="Genomic_DNA"/>
</dbReference>
<dbReference type="SUPFAM" id="SSF51316">
    <property type="entry name" value="Mss4-like"/>
    <property type="match status" value="1"/>
</dbReference>
<comment type="similarity">
    <text evidence="1">Belongs to the Gfa family.</text>
</comment>
<comment type="caution">
    <text evidence="6">The sequence shown here is derived from an EMBL/GenBank/DDBJ whole genome shotgun (WGS) entry which is preliminary data.</text>
</comment>
<proteinExistence type="inferred from homology"/>
<dbReference type="PANTHER" id="PTHR33337">
    <property type="entry name" value="GFA DOMAIN-CONTAINING PROTEIN"/>
    <property type="match status" value="1"/>
</dbReference>
<accession>A0A942DVZ6</accession>
<dbReference type="PROSITE" id="PS51891">
    <property type="entry name" value="CENP_V_GFA"/>
    <property type="match status" value="1"/>
</dbReference>
<dbReference type="RefSeq" id="WP_188253022.1">
    <property type="nucleotide sequence ID" value="NZ_JABVCF010000001.1"/>
</dbReference>
<keyword evidence="2" id="KW-0479">Metal-binding</keyword>
<dbReference type="GO" id="GO:0046872">
    <property type="term" value="F:metal ion binding"/>
    <property type="evidence" value="ECO:0007669"/>
    <property type="project" value="UniProtKB-KW"/>
</dbReference>
<evidence type="ECO:0000256" key="1">
    <source>
        <dbReference type="ARBA" id="ARBA00005495"/>
    </source>
</evidence>
<dbReference type="InterPro" id="IPR006913">
    <property type="entry name" value="CENP-V/GFA"/>
</dbReference>
<dbReference type="PANTHER" id="PTHR33337:SF44">
    <property type="entry name" value="DUF636 DOMAIN PROTEIN (AFU_ORTHOLOGUE AFUA_1G09754)"/>
    <property type="match status" value="1"/>
</dbReference>
<evidence type="ECO:0000259" key="5">
    <source>
        <dbReference type="PROSITE" id="PS51891"/>
    </source>
</evidence>
<gene>
    <name evidence="6" type="ORF">KEU06_02510</name>
</gene>
<dbReference type="Pfam" id="PF04828">
    <property type="entry name" value="GFA"/>
    <property type="match status" value="1"/>
</dbReference>
<evidence type="ECO:0000256" key="3">
    <source>
        <dbReference type="ARBA" id="ARBA00022833"/>
    </source>
</evidence>
<keyword evidence="4" id="KW-0456">Lyase</keyword>
<evidence type="ECO:0000313" key="7">
    <source>
        <dbReference type="Proteomes" id="UP000680348"/>
    </source>
</evidence>
<protein>
    <submittedName>
        <fullName evidence="6">GFA family protein</fullName>
    </submittedName>
</protein>
<dbReference type="InterPro" id="IPR011057">
    <property type="entry name" value="Mss4-like_sf"/>
</dbReference>
<dbReference type="GO" id="GO:0016846">
    <property type="term" value="F:carbon-sulfur lyase activity"/>
    <property type="evidence" value="ECO:0007669"/>
    <property type="project" value="InterPro"/>
</dbReference>
<reference evidence="6" key="1">
    <citation type="submission" date="2021-04" db="EMBL/GenBank/DDBJ databases">
        <title>Pseudaminobacter soli sp. nov., isolated from paddy soil contaminated by heavy metals.</title>
        <authorList>
            <person name="Zhang K."/>
        </authorList>
    </citation>
    <scope>NUCLEOTIDE SEQUENCE</scope>
    <source>
        <strain evidence="6">19-2017</strain>
    </source>
</reference>
<sequence>MPLLLKGSCSCRAVRFEVESHTPVPFMLCYCSICRKQQGGGGYAINLGATSATLKFDGESHLGLYRAEIQDDERPVCEVSTGERRFCKECGSALWLYDPTWPELVHPFASAIDSELPKAPSQVHIMLKYKPNWVEPDIRPGDVSFELYPEDSIADWHKKHGLWVD</sequence>
<organism evidence="6 7">
    <name type="scientific">Pseudaminobacter soli</name>
    <name type="common">ex Zhang et al. 2022</name>
    <dbReference type="NCBI Taxonomy" id="2831468"/>
    <lineage>
        <taxon>Bacteria</taxon>
        <taxon>Pseudomonadati</taxon>
        <taxon>Pseudomonadota</taxon>
        <taxon>Alphaproteobacteria</taxon>
        <taxon>Hyphomicrobiales</taxon>
        <taxon>Phyllobacteriaceae</taxon>
        <taxon>Pseudaminobacter</taxon>
    </lineage>
</organism>